<keyword evidence="2" id="KW-1185">Reference proteome</keyword>
<evidence type="ECO:0000313" key="1">
    <source>
        <dbReference type="EMBL" id="SDS01413.1"/>
    </source>
</evidence>
<dbReference type="AlphaFoldDB" id="A0A1H1NR69"/>
<accession>A0A1H1NR69</accession>
<reference evidence="1 2" key="1">
    <citation type="submission" date="2016-10" db="EMBL/GenBank/DDBJ databases">
        <authorList>
            <person name="de Groot N.N."/>
        </authorList>
    </citation>
    <scope>NUCLEOTIDE SEQUENCE [LARGE SCALE GENOMIC DNA]</scope>
    <source>
        <strain evidence="1 2">DSM 22126</strain>
    </source>
</reference>
<proteinExistence type="predicted"/>
<protein>
    <submittedName>
        <fullName evidence="1">Uncharacterized protein</fullName>
    </submittedName>
</protein>
<dbReference type="STRING" id="545619.SAMN04489860_0598"/>
<evidence type="ECO:0000313" key="2">
    <source>
        <dbReference type="Proteomes" id="UP000185663"/>
    </source>
</evidence>
<organism evidence="1 2">
    <name type="scientific">Paraoerskovia marina</name>
    <dbReference type="NCBI Taxonomy" id="545619"/>
    <lineage>
        <taxon>Bacteria</taxon>
        <taxon>Bacillati</taxon>
        <taxon>Actinomycetota</taxon>
        <taxon>Actinomycetes</taxon>
        <taxon>Micrococcales</taxon>
        <taxon>Cellulomonadaceae</taxon>
        <taxon>Paraoerskovia</taxon>
    </lineage>
</organism>
<dbReference type="RefSeq" id="WP_157270264.1">
    <property type="nucleotide sequence ID" value="NZ_LT629776.1"/>
</dbReference>
<sequence length="239" mass="25054">MPLHPDAIAVAAPRGPAVPPTVGGAPGSVVGLPGATLVPLWHGDGRYTVHPFATPDDAARLAEVMGRGRLPRHVLPDGAVREIVGVRTDDAGTELLLSEVGDDVVRLGPALEEPPSDVNWPEYVSLMTAVLRDRLPRGERIVLTYGGWAGIDPRTYVAAAQETAEGVPALTVQAVPAPPAKDETWAKIRIRRLRLGVAQAPWDDDSPEGAAALMLAAISQWSAPWTAAITVLPVAGDPA</sequence>
<dbReference type="EMBL" id="LT629776">
    <property type="protein sequence ID" value="SDS01413.1"/>
    <property type="molecule type" value="Genomic_DNA"/>
</dbReference>
<name>A0A1H1NR69_9CELL</name>
<dbReference type="Proteomes" id="UP000185663">
    <property type="component" value="Chromosome I"/>
</dbReference>
<gene>
    <name evidence="1" type="ORF">SAMN04489860_0598</name>
</gene>